<evidence type="ECO:0000313" key="4">
    <source>
        <dbReference type="Proteomes" id="UP000028302"/>
    </source>
</evidence>
<proteinExistence type="predicted"/>
<dbReference type="RefSeq" id="WP_037340532.1">
    <property type="nucleotide sequence ID" value="NZ_APNK01000036.1"/>
</dbReference>
<dbReference type="InterPro" id="IPR046847">
    <property type="entry name" value="Xre-like_HTH"/>
</dbReference>
<dbReference type="PATRIC" id="fig|1304275.5.peg.3301"/>
<dbReference type="OrthoDB" id="117888at2"/>
<dbReference type="STRING" id="1304275.C41B8_16119"/>
<feature type="domain" description="Antitoxin Xre/MbcA/ParS-like toxin-binding" evidence="1">
    <location>
        <begin position="81"/>
        <end position="135"/>
    </location>
</feature>
<dbReference type="Proteomes" id="UP000028302">
    <property type="component" value="Unassembled WGS sequence"/>
</dbReference>
<protein>
    <submittedName>
        <fullName evidence="3">Uncharacterized protein</fullName>
    </submittedName>
</protein>
<keyword evidence="4" id="KW-1185">Reference proteome</keyword>
<comment type="caution">
    <text evidence="3">The sequence shown here is derived from an EMBL/GenBank/DDBJ whole genome shotgun (WGS) entry which is preliminary data.</text>
</comment>
<dbReference type="GO" id="GO:0003677">
    <property type="term" value="F:DNA binding"/>
    <property type="evidence" value="ECO:0007669"/>
    <property type="project" value="InterPro"/>
</dbReference>
<evidence type="ECO:0000259" key="1">
    <source>
        <dbReference type="Pfam" id="PF09722"/>
    </source>
</evidence>
<dbReference type="InterPro" id="IPR024467">
    <property type="entry name" value="Xre/MbcA/ParS-like_toxin-bd"/>
</dbReference>
<organism evidence="3 4">
    <name type="scientific">Salinisphaera hydrothermalis (strain C41B8)</name>
    <dbReference type="NCBI Taxonomy" id="1304275"/>
    <lineage>
        <taxon>Bacteria</taxon>
        <taxon>Pseudomonadati</taxon>
        <taxon>Pseudomonadota</taxon>
        <taxon>Gammaproteobacteria</taxon>
        <taxon>Salinisphaerales</taxon>
        <taxon>Salinisphaeraceae</taxon>
        <taxon>Salinisphaera</taxon>
    </lineage>
</organism>
<gene>
    <name evidence="3" type="ORF">C41B8_16119</name>
</gene>
<dbReference type="eggNOG" id="COG5606">
    <property type="taxonomic scope" value="Bacteria"/>
</dbReference>
<dbReference type="AlphaFoldDB" id="A0A084IHM7"/>
<feature type="domain" description="Antitoxin Xre-like helix-turn-helix" evidence="2">
    <location>
        <begin position="21"/>
        <end position="77"/>
    </location>
</feature>
<evidence type="ECO:0000313" key="3">
    <source>
        <dbReference type="EMBL" id="KEZ76211.1"/>
    </source>
</evidence>
<reference evidence="3 4" key="1">
    <citation type="submission" date="2013-03" db="EMBL/GenBank/DDBJ databases">
        <title>Salinisphaera hydrothermalis C41B8 Genome Sequencing.</title>
        <authorList>
            <person name="Li C."/>
            <person name="Lai Q."/>
            <person name="Shao Z."/>
        </authorList>
    </citation>
    <scope>NUCLEOTIDE SEQUENCE [LARGE SCALE GENOMIC DNA]</scope>
    <source>
        <strain evidence="3 4">C41B8</strain>
    </source>
</reference>
<dbReference type="Pfam" id="PF09722">
    <property type="entry name" value="Xre_MbcA_ParS_C"/>
    <property type="match status" value="1"/>
</dbReference>
<sequence length="137" mass="15480">MSDAVVRRSDIHDAATRKRVSGGALRTWFNIAAAWQLRDVEAARLLGTPESTYRRWKKNPDVTLDIGQIERLSLLLGIYKALQMLLPRADAADDWVRRPNDNPLFGGHTPLERMLAGLTEDIAIVRRYLDAERGGWA</sequence>
<dbReference type="EMBL" id="APNK01000036">
    <property type="protein sequence ID" value="KEZ76211.1"/>
    <property type="molecule type" value="Genomic_DNA"/>
</dbReference>
<evidence type="ECO:0000259" key="2">
    <source>
        <dbReference type="Pfam" id="PF20432"/>
    </source>
</evidence>
<accession>A0A084IHM7</accession>
<dbReference type="Pfam" id="PF20432">
    <property type="entry name" value="Xre-like-HTH"/>
    <property type="match status" value="1"/>
</dbReference>
<name>A0A084IHM7_SALHC</name>